<sequence length="152" mass="16522">MIMRRDVGMRASAWPDVRRHLAGDHPATLRPPSARTAHLYEPLLFDTDGLVLAEHGRTLLISGPASMLLRAGDVISAAGEAVASDQHVHKRGYAHIGALTSLLRESATSTRGLEMMVMGADPRFHNRSRQARAGDRSPNSCSHSHTRRSPSS</sequence>
<feature type="region of interest" description="Disordered" evidence="1">
    <location>
        <begin position="124"/>
        <end position="152"/>
    </location>
</feature>
<protein>
    <submittedName>
        <fullName evidence="2">Uncharacterized protein</fullName>
    </submittedName>
</protein>
<accession>A0A1W0B1U1</accession>
<gene>
    <name evidence="2" type="ORF">B0T46_23015</name>
</gene>
<evidence type="ECO:0000313" key="2">
    <source>
        <dbReference type="EMBL" id="ONM46381.1"/>
    </source>
</evidence>
<evidence type="ECO:0000313" key="3">
    <source>
        <dbReference type="Proteomes" id="UP000188836"/>
    </source>
</evidence>
<reference evidence="2 3" key="1">
    <citation type="journal article" date="2016" name="Antonie Van Leeuwenhoek">
        <title>Nocardia donostiensis sp. nov., isolated from human respiratory specimens.</title>
        <authorList>
            <person name="Ercibengoa M."/>
            <person name="Bell M."/>
            <person name="Marimon J.M."/>
            <person name="Humrighouse B."/>
            <person name="Klenk H.P."/>
            <person name="Potter G."/>
            <person name="Perez-Trallero E."/>
        </authorList>
    </citation>
    <scope>NUCLEOTIDE SEQUENCE [LARGE SCALE GENOMIC DNA]</scope>
    <source>
        <strain evidence="2 3">X1655</strain>
    </source>
</reference>
<name>A0A1W0B1U1_9NOCA</name>
<dbReference type="Proteomes" id="UP000188836">
    <property type="component" value="Unassembled WGS sequence"/>
</dbReference>
<proteinExistence type="predicted"/>
<evidence type="ECO:0000256" key="1">
    <source>
        <dbReference type="SAM" id="MobiDB-lite"/>
    </source>
</evidence>
<dbReference type="AlphaFoldDB" id="A0A1W0B1U1"/>
<organism evidence="2 3">
    <name type="scientific">Nocardia donostiensis</name>
    <dbReference type="NCBI Taxonomy" id="1538463"/>
    <lineage>
        <taxon>Bacteria</taxon>
        <taxon>Bacillati</taxon>
        <taxon>Actinomycetota</taxon>
        <taxon>Actinomycetes</taxon>
        <taxon>Mycobacteriales</taxon>
        <taxon>Nocardiaceae</taxon>
        <taxon>Nocardia</taxon>
    </lineage>
</organism>
<dbReference type="EMBL" id="MUMY01000025">
    <property type="protein sequence ID" value="ONM46381.1"/>
    <property type="molecule type" value="Genomic_DNA"/>
</dbReference>
<keyword evidence="3" id="KW-1185">Reference proteome</keyword>
<comment type="caution">
    <text evidence="2">The sequence shown here is derived from an EMBL/GenBank/DDBJ whole genome shotgun (WGS) entry which is preliminary data.</text>
</comment>